<evidence type="ECO:0000313" key="2">
    <source>
        <dbReference type="Proteomes" id="UP000043316"/>
    </source>
</evidence>
<reference evidence="2" key="1">
    <citation type="submission" date="2015-03" db="EMBL/GenBank/DDBJ databases">
        <authorList>
            <consortium name="Pathogen Informatics"/>
        </authorList>
    </citation>
    <scope>NUCLEOTIDE SEQUENCE [LARGE SCALE GENOMIC DNA]</scope>
    <source>
        <strain evidence="2">R148</strain>
    </source>
</reference>
<name>A0A0H5LRP4_YERIN</name>
<dbReference type="RefSeq" id="WP_019210099.1">
    <property type="nucleotide sequence ID" value="NZ_CWJI01000001.1"/>
</dbReference>
<accession>A0A0H5LRP4</accession>
<dbReference type="AlphaFoldDB" id="A0A0H5LRP4"/>
<dbReference type="Proteomes" id="UP000043316">
    <property type="component" value="Unassembled WGS sequence"/>
</dbReference>
<organism evidence="1 2">
    <name type="scientific">Yersinia intermedia</name>
    <dbReference type="NCBI Taxonomy" id="631"/>
    <lineage>
        <taxon>Bacteria</taxon>
        <taxon>Pseudomonadati</taxon>
        <taxon>Pseudomonadota</taxon>
        <taxon>Gammaproteobacteria</taxon>
        <taxon>Enterobacterales</taxon>
        <taxon>Yersiniaceae</taxon>
        <taxon>Yersinia</taxon>
    </lineage>
</organism>
<dbReference type="GeneID" id="61814730"/>
<gene>
    <name evidence="1" type="ORF">ERS008476_00692</name>
</gene>
<dbReference type="Pfam" id="PF18855">
    <property type="entry name" value="baeRF_family11"/>
    <property type="match status" value="1"/>
</dbReference>
<proteinExistence type="predicted"/>
<dbReference type="EMBL" id="CWJI01000001">
    <property type="protein sequence ID" value="CRY53788.1"/>
    <property type="molecule type" value="Genomic_DNA"/>
</dbReference>
<protein>
    <submittedName>
        <fullName evidence="1">Uncharacterized protein</fullName>
    </submittedName>
</protein>
<dbReference type="InterPro" id="IPR041638">
    <property type="entry name" value="BaeRF_family11"/>
</dbReference>
<sequence length="367" mass="41030">MLYVDIPSHAEFSRLSDVRSDACISIYLETSPLHQKLEASKIQLSNFIKEALQQVAEKGLDKRRLVLLEEELYSVLEDEDFWDLHAHSLAILATPDSITTYRLANKLPNQLEIGERFYLKPLLRALTFPHSAYVLALSENQTRLIEFFADAPPVEVIVPNMPSRKRDAMGDAALNDHQHGAVHHKIRLAQYTRKIDQALRPIFARHNYPLILVTTEPLAAIYRATNSLPNLTDETLFCNAEHLGASELVTQVRPLLENYYQTQLNVLKSQFEARSGKRRVTQDLSDTARAATFGAIELLLINIDSSVNGTIDDEGLISFSGSGNEVSYGIIDEIAKRAIATGARVLAVRSEDLPSGADLNAILRYPL</sequence>
<evidence type="ECO:0000313" key="1">
    <source>
        <dbReference type="EMBL" id="CRY53788.1"/>
    </source>
</evidence>